<sequence>MLPTRTRGSAGMGRPVRRSARRRFGSRVVMSFDARRGRPRPQWRAHPGSPWGRRDGPVGDSPTSASGKGLTCFDWRINNEAMTKSRTARRPTAEERREQVLEAGISVFAEFGYHAAKTSDIARRAGISQPYIYALFEDKKTLFLACLERVRRQMRDAFGRAWRPRATPEESLAEMGRNYGAFLANPDSPRCQLQGYAASSDPEIREFMRKGFIESAEMITELSGADHEAVVRFMAVGHLLIVGTVLDLPDHYVRPTASH</sequence>
<keyword evidence="6" id="KW-1185">Reference proteome</keyword>
<dbReference type="Proteomes" id="UP000483004">
    <property type="component" value="Unassembled WGS sequence"/>
</dbReference>
<dbReference type="AlphaFoldDB" id="A0A6L3VGK8"/>
<dbReference type="SUPFAM" id="SSF46689">
    <property type="entry name" value="Homeodomain-like"/>
    <property type="match status" value="1"/>
</dbReference>
<dbReference type="GO" id="GO:0000976">
    <property type="term" value="F:transcription cis-regulatory region binding"/>
    <property type="evidence" value="ECO:0007669"/>
    <property type="project" value="TreeGrafter"/>
</dbReference>
<dbReference type="PROSITE" id="PS50977">
    <property type="entry name" value="HTH_TETR_2"/>
    <property type="match status" value="1"/>
</dbReference>
<accession>A0A6L3VGK8</accession>
<dbReference type="Gene3D" id="1.10.357.10">
    <property type="entry name" value="Tetracycline Repressor, domain 2"/>
    <property type="match status" value="1"/>
</dbReference>
<evidence type="ECO:0000313" key="6">
    <source>
        <dbReference type="Proteomes" id="UP000483004"/>
    </source>
</evidence>
<proteinExistence type="predicted"/>
<dbReference type="PANTHER" id="PTHR30055:SF146">
    <property type="entry name" value="HTH-TYPE TRANSCRIPTIONAL DUAL REGULATOR CECR"/>
    <property type="match status" value="1"/>
</dbReference>
<dbReference type="PRINTS" id="PR00455">
    <property type="entry name" value="HTHTETR"/>
</dbReference>
<dbReference type="OrthoDB" id="3691941at2"/>
<evidence type="ECO:0000259" key="4">
    <source>
        <dbReference type="PROSITE" id="PS50977"/>
    </source>
</evidence>
<dbReference type="InterPro" id="IPR050109">
    <property type="entry name" value="HTH-type_TetR-like_transc_reg"/>
</dbReference>
<dbReference type="GO" id="GO:0003700">
    <property type="term" value="F:DNA-binding transcription factor activity"/>
    <property type="evidence" value="ECO:0007669"/>
    <property type="project" value="TreeGrafter"/>
</dbReference>
<dbReference type="PANTHER" id="PTHR30055">
    <property type="entry name" value="HTH-TYPE TRANSCRIPTIONAL REGULATOR RUTR"/>
    <property type="match status" value="1"/>
</dbReference>
<evidence type="ECO:0000313" key="5">
    <source>
        <dbReference type="EMBL" id="KAB2363078.1"/>
    </source>
</evidence>
<reference evidence="5 6" key="1">
    <citation type="submission" date="2019-09" db="EMBL/GenBank/DDBJ databases">
        <title>Actinomadura physcomitrii sp. nov., a novel actinomycete isolated from moss [Physcomitrium sphaericum (Ludw) Fuernr].</title>
        <authorList>
            <person name="Liu C."/>
            <person name="Zhuang X."/>
        </authorList>
    </citation>
    <scope>NUCLEOTIDE SEQUENCE [LARGE SCALE GENOMIC DNA]</scope>
    <source>
        <strain evidence="5 6">CYP1-1B</strain>
    </source>
</reference>
<gene>
    <name evidence="5" type="ORF">F9B16_43680</name>
</gene>
<dbReference type="InterPro" id="IPR009057">
    <property type="entry name" value="Homeodomain-like_sf"/>
</dbReference>
<evidence type="ECO:0000256" key="1">
    <source>
        <dbReference type="ARBA" id="ARBA00023125"/>
    </source>
</evidence>
<feature type="DNA-binding region" description="H-T-H motif" evidence="2">
    <location>
        <begin position="117"/>
        <end position="136"/>
    </location>
</feature>
<dbReference type="Pfam" id="PF00440">
    <property type="entry name" value="TetR_N"/>
    <property type="match status" value="1"/>
</dbReference>
<evidence type="ECO:0000256" key="2">
    <source>
        <dbReference type="PROSITE-ProRule" id="PRU00335"/>
    </source>
</evidence>
<name>A0A6L3VGK8_9ACTN</name>
<dbReference type="EMBL" id="WBMR01000252">
    <property type="protein sequence ID" value="KAB2363078.1"/>
    <property type="molecule type" value="Genomic_DNA"/>
</dbReference>
<feature type="domain" description="HTH tetR-type" evidence="4">
    <location>
        <begin position="94"/>
        <end position="154"/>
    </location>
</feature>
<dbReference type="InterPro" id="IPR001647">
    <property type="entry name" value="HTH_TetR"/>
</dbReference>
<evidence type="ECO:0000256" key="3">
    <source>
        <dbReference type="SAM" id="MobiDB-lite"/>
    </source>
</evidence>
<protein>
    <submittedName>
        <fullName evidence="5">TetR/AcrR family transcriptional regulator</fullName>
    </submittedName>
</protein>
<feature type="region of interest" description="Disordered" evidence="3">
    <location>
        <begin position="1"/>
        <end position="65"/>
    </location>
</feature>
<feature type="compositionally biased region" description="Basic residues" evidence="3">
    <location>
        <begin position="15"/>
        <end position="25"/>
    </location>
</feature>
<keyword evidence="1 2" id="KW-0238">DNA-binding</keyword>
<comment type="caution">
    <text evidence="5">The sequence shown here is derived from an EMBL/GenBank/DDBJ whole genome shotgun (WGS) entry which is preliminary data.</text>
</comment>
<organism evidence="5 6">
    <name type="scientific">Actinomadura montaniterrae</name>
    <dbReference type="NCBI Taxonomy" id="1803903"/>
    <lineage>
        <taxon>Bacteria</taxon>
        <taxon>Bacillati</taxon>
        <taxon>Actinomycetota</taxon>
        <taxon>Actinomycetes</taxon>
        <taxon>Streptosporangiales</taxon>
        <taxon>Thermomonosporaceae</taxon>
        <taxon>Actinomadura</taxon>
    </lineage>
</organism>